<dbReference type="EMBL" id="LT899436">
    <property type="protein sequence ID" value="SNR15989.1"/>
    <property type="molecule type" value="Genomic_DNA"/>
</dbReference>
<dbReference type="InterPro" id="IPR001789">
    <property type="entry name" value="Sig_transdc_resp-reg_receiver"/>
</dbReference>
<feature type="domain" description="Response regulatory" evidence="3">
    <location>
        <begin position="4"/>
        <end position="132"/>
    </location>
</feature>
<dbReference type="RefSeq" id="WP_095072198.1">
    <property type="nucleotide sequence ID" value="NZ_LT899436.1"/>
</dbReference>
<keyword evidence="2" id="KW-0597">Phosphoprotein</keyword>
<dbReference type="InterPro" id="IPR039420">
    <property type="entry name" value="WalR-like"/>
</dbReference>
<dbReference type="SUPFAM" id="SSF52172">
    <property type="entry name" value="CheY-like"/>
    <property type="match status" value="1"/>
</dbReference>
<organism evidence="4 5">
    <name type="scientific">Tenacibaculum jejuense</name>
    <dbReference type="NCBI Taxonomy" id="584609"/>
    <lineage>
        <taxon>Bacteria</taxon>
        <taxon>Pseudomonadati</taxon>
        <taxon>Bacteroidota</taxon>
        <taxon>Flavobacteriia</taxon>
        <taxon>Flavobacteriales</taxon>
        <taxon>Flavobacteriaceae</taxon>
        <taxon>Tenacibaculum</taxon>
    </lineage>
</organism>
<accession>A0A238U9X4</accession>
<dbReference type="AlphaFoldDB" id="A0A238U9X4"/>
<dbReference type="KEGG" id="tje:TJEJU_2304"/>
<proteinExistence type="predicted"/>
<dbReference type="PANTHER" id="PTHR43214:SF17">
    <property type="entry name" value="TRANSCRIPTIONAL REGULATORY PROTEIN RCSB"/>
    <property type="match status" value="1"/>
</dbReference>
<gene>
    <name evidence="4" type="ORF">TJEJU_2304</name>
</gene>
<evidence type="ECO:0000313" key="5">
    <source>
        <dbReference type="Proteomes" id="UP000215214"/>
    </source>
</evidence>
<dbReference type="PANTHER" id="PTHR43214">
    <property type="entry name" value="TWO-COMPONENT RESPONSE REGULATOR"/>
    <property type="match status" value="1"/>
</dbReference>
<dbReference type="Proteomes" id="UP000215214">
    <property type="component" value="Chromosome TJEJU"/>
</dbReference>
<reference evidence="4 5" key="1">
    <citation type="submission" date="2017-07" db="EMBL/GenBank/DDBJ databases">
        <authorList>
            <person name="Sun Z.S."/>
            <person name="Albrecht U."/>
            <person name="Echele G."/>
            <person name="Lee C.C."/>
        </authorList>
    </citation>
    <scope>NUCLEOTIDE SEQUENCE [LARGE SCALE GENOMIC DNA]</scope>
    <source>
        <strain evidence="5">type strain: KCTC 22618</strain>
    </source>
</reference>
<dbReference type="InterPro" id="IPR011006">
    <property type="entry name" value="CheY-like_superfamily"/>
</dbReference>
<dbReference type="GO" id="GO:0000160">
    <property type="term" value="P:phosphorelay signal transduction system"/>
    <property type="evidence" value="ECO:0007669"/>
    <property type="project" value="InterPro"/>
</dbReference>
<dbReference type="Gene3D" id="3.40.50.2300">
    <property type="match status" value="1"/>
</dbReference>
<evidence type="ECO:0000256" key="2">
    <source>
        <dbReference type="PROSITE-ProRule" id="PRU00169"/>
    </source>
</evidence>
<feature type="modified residue" description="4-aspartylphosphate" evidence="2">
    <location>
        <position position="59"/>
    </location>
</feature>
<protein>
    <submittedName>
        <fullName evidence="4">Response regulator GacA</fullName>
    </submittedName>
</protein>
<dbReference type="GO" id="GO:0003677">
    <property type="term" value="F:DNA binding"/>
    <property type="evidence" value="ECO:0007669"/>
    <property type="project" value="UniProtKB-KW"/>
</dbReference>
<sequence>MFQKVLIAEDADLASSGVRKALEELEIKNIEFTQYCDEAFIKFKNAIRINEPFDLLISDLSFVGNYNEQRLNSGDELVREVKKEDPNLKTIMFSIEDRPFKVKQLCSDLELDGYVWKSNDALKDLKKAISLIKEENFFISPQLAHVLKSKESFEITSFDIFLLQHLADGLEQREISDELKKKGIKPSSTSSVEKRLKLLKENFNANNPTQLVAITKDFGLI</sequence>
<evidence type="ECO:0000256" key="1">
    <source>
        <dbReference type="ARBA" id="ARBA00023125"/>
    </source>
</evidence>
<keyword evidence="1" id="KW-0238">DNA-binding</keyword>
<keyword evidence="5" id="KW-1185">Reference proteome</keyword>
<dbReference type="PROSITE" id="PS50110">
    <property type="entry name" value="RESPONSE_REGULATORY"/>
    <property type="match status" value="1"/>
</dbReference>
<evidence type="ECO:0000313" key="4">
    <source>
        <dbReference type="EMBL" id="SNR15989.1"/>
    </source>
</evidence>
<dbReference type="OrthoDB" id="659223at2"/>
<evidence type="ECO:0000259" key="3">
    <source>
        <dbReference type="PROSITE" id="PS50110"/>
    </source>
</evidence>
<name>A0A238U9X4_9FLAO</name>